<dbReference type="EMBL" id="CAJEWN010000582">
    <property type="protein sequence ID" value="CAD2186306.1"/>
    <property type="molecule type" value="Genomic_DNA"/>
</dbReference>
<dbReference type="PROSITE" id="PS00639">
    <property type="entry name" value="THIOL_PROTEASE_HIS"/>
    <property type="match status" value="1"/>
</dbReference>
<comment type="similarity">
    <text evidence="1">Belongs to the peptidase C1 family.</text>
</comment>
<name>A0A6V7WH28_MELEN</name>
<dbReference type="InterPro" id="IPR038765">
    <property type="entry name" value="Papain-like_cys_pep_sf"/>
</dbReference>
<dbReference type="PRINTS" id="PR00705">
    <property type="entry name" value="PAPAIN"/>
</dbReference>
<proteinExistence type="inferred from homology"/>
<evidence type="ECO:0000313" key="9">
    <source>
        <dbReference type="Proteomes" id="UP000580250"/>
    </source>
</evidence>
<dbReference type="InterPro" id="IPR013128">
    <property type="entry name" value="Peptidase_C1A"/>
</dbReference>
<feature type="compositionally biased region" description="Acidic residues" evidence="5">
    <location>
        <begin position="110"/>
        <end position="123"/>
    </location>
</feature>
<dbReference type="Gene3D" id="3.90.70.10">
    <property type="entry name" value="Cysteine proteinases"/>
    <property type="match status" value="1"/>
</dbReference>
<reference evidence="8 9" key="1">
    <citation type="submission" date="2020-08" db="EMBL/GenBank/DDBJ databases">
        <authorList>
            <person name="Koutsovoulos G."/>
            <person name="Danchin GJ E."/>
        </authorList>
    </citation>
    <scope>NUCLEOTIDE SEQUENCE [LARGE SCALE GENOMIC DNA]</scope>
</reference>
<dbReference type="PROSITE" id="PS00139">
    <property type="entry name" value="THIOL_PROTEASE_CYS"/>
    <property type="match status" value="1"/>
</dbReference>
<keyword evidence="4" id="KW-0788">Thiol protease</keyword>
<feature type="domain" description="Peptidase C1A papain C-terminal" evidence="7">
    <location>
        <begin position="141"/>
        <end position="332"/>
    </location>
</feature>
<evidence type="ECO:0000256" key="5">
    <source>
        <dbReference type="SAM" id="MobiDB-lite"/>
    </source>
</evidence>
<evidence type="ECO:0000256" key="3">
    <source>
        <dbReference type="ARBA" id="ARBA00022801"/>
    </source>
</evidence>
<comment type="caution">
    <text evidence="8">The sequence shown here is derived from an EMBL/GenBank/DDBJ whole genome shotgun (WGS) entry which is preliminary data.</text>
</comment>
<evidence type="ECO:0000256" key="2">
    <source>
        <dbReference type="ARBA" id="ARBA00022670"/>
    </source>
</evidence>
<dbReference type="InterPro" id="IPR000668">
    <property type="entry name" value="Peptidase_C1A_C"/>
</dbReference>
<evidence type="ECO:0000256" key="1">
    <source>
        <dbReference type="ARBA" id="ARBA00008455"/>
    </source>
</evidence>
<organism evidence="8 9">
    <name type="scientific">Meloidogyne enterolobii</name>
    <name type="common">Root-knot nematode worm</name>
    <name type="synonym">Meloidogyne mayaguensis</name>
    <dbReference type="NCBI Taxonomy" id="390850"/>
    <lineage>
        <taxon>Eukaryota</taxon>
        <taxon>Metazoa</taxon>
        <taxon>Ecdysozoa</taxon>
        <taxon>Nematoda</taxon>
        <taxon>Chromadorea</taxon>
        <taxon>Rhabditida</taxon>
        <taxon>Tylenchina</taxon>
        <taxon>Tylenchomorpha</taxon>
        <taxon>Tylenchoidea</taxon>
        <taxon>Meloidogynidae</taxon>
        <taxon>Meloidogyninae</taxon>
        <taxon>Meloidogyne</taxon>
    </lineage>
</organism>
<dbReference type="Pfam" id="PF00112">
    <property type="entry name" value="Peptidase_C1"/>
    <property type="match status" value="1"/>
</dbReference>
<keyword evidence="2" id="KW-0645">Protease</keyword>
<feature type="signal peptide" evidence="6">
    <location>
        <begin position="1"/>
        <end position="22"/>
    </location>
</feature>
<protein>
    <recommendedName>
        <fullName evidence="7">Peptidase C1A papain C-terminal domain-containing protein</fullName>
    </recommendedName>
</protein>
<keyword evidence="6" id="KW-0732">Signal</keyword>
<feature type="chain" id="PRO_5027979815" description="Peptidase C1A papain C-terminal domain-containing protein" evidence="6">
    <location>
        <begin position="23"/>
        <end position="332"/>
    </location>
</feature>
<evidence type="ECO:0000259" key="7">
    <source>
        <dbReference type="SMART" id="SM00645"/>
    </source>
</evidence>
<dbReference type="PANTHER" id="PTHR12411">
    <property type="entry name" value="CYSTEINE PROTEASE FAMILY C1-RELATED"/>
    <property type="match status" value="1"/>
</dbReference>
<keyword evidence="3" id="KW-0378">Hydrolase</keyword>
<evidence type="ECO:0000313" key="8">
    <source>
        <dbReference type="EMBL" id="CAD2186306.1"/>
    </source>
</evidence>
<feature type="region of interest" description="Disordered" evidence="5">
    <location>
        <begin position="105"/>
        <end position="129"/>
    </location>
</feature>
<dbReference type="SUPFAM" id="SSF54001">
    <property type="entry name" value="Cysteine proteinases"/>
    <property type="match status" value="1"/>
</dbReference>
<evidence type="ECO:0000256" key="6">
    <source>
        <dbReference type="SAM" id="SignalP"/>
    </source>
</evidence>
<evidence type="ECO:0000256" key="4">
    <source>
        <dbReference type="ARBA" id="ARBA00022807"/>
    </source>
</evidence>
<sequence>MKKITILFAIFLILNISTTIESLDPLENLIKLLSTFDPLGLILNLVLNLLKGLLTPTLPLSNEELKELAETLKELSKLGYSISQEELLRIAQNVADINKITDCGDAEANGGDDDDDDDDDDEPSRDKREAGRFKRAVSCTYKIEFDARTKWPGCKSIIDYVQHQGYCGSCWAHSAASAYTDRHCIELLKKVSSIPNNASYTFSAYDLLSCSKENGCKGGRAVEAYRWIETNGICTGTDFPRKDGCKPYPFAPTVKEPKLEVKDVGAVGGEANIEKQLKNGPVSAAFVVYEDFNAYTDGVYRHVTGKVKGGHAVVIVGYGTATCNGKKYLFGL</sequence>
<dbReference type="SMART" id="SM00645">
    <property type="entry name" value="Pept_C1"/>
    <property type="match status" value="1"/>
</dbReference>
<accession>A0A6V7WH28</accession>
<dbReference type="InterPro" id="IPR000169">
    <property type="entry name" value="Pept_cys_AS"/>
</dbReference>
<dbReference type="GO" id="GO:0006508">
    <property type="term" value="P:proteolysis"/>
    <property type="evidence" value="ECO:0007669"/>
    <property type="project" value="UniProtKB-KW"/>
</dbReference>
<gene>
    <name evidence="8" type="ORF">MENT_LOCUS38790</name>
</gene>
<dbReference type="GO" id="GO:0008234">
    <property type="term" value="F:cysteine-type peptidase activity"/>
    <property type="evidence" value="ECO:0007669"/>
    <property type="project" value="UniProtKB-KW"/>
</dbReference>
<dbReference type="AlphaFoldDB" id="A0A6V7WH28"/>
<dbReference type="Proteomes" id="UP000580250">
    <property type="component" value="Unassembled WGS sequence"/>
</dbReference>
<dbReference type="InterPro" id="IPR025660">
    <property type="entry name" value="Pept_his_AS"/>
</dbReference>
<dbReference type="OrthoDB" id="10058785at2759"/>